<evidence type="ECO:0008006" key="4">
    <source>
        <dbReference type="Google" id="ProtNLM"/>
    </source>
</evidence>
<sequence>MQHNLANHKSVLGKEDLFFIITLILLCGYAYRLLPQINITSDGFMHLYLKSLQALHSWNYWLAGFDVGATLFGAILVRLFGSNIEAYLWFELGVILFIDLLFYLLVKTITKSSIIAFVSSLIAGVSYFGTWNVYGTPCYCFFLERVVNMPFIITSFIFLHLFLETERIRFIGLSLLLFFFGVGLGHVELIITPAFMVYPVIWYVIHKRSKFFIDGVLVGTAYISISGFFTRMQRLTFGNWGTEWTFLEFFLNSSKYDYFKASALQLVHWSQYPPLSILLSSNPFSHISIPGAQKSIPLVLTIYLLTMLYIYKNVTQHRAIIVTSVIGVLGITLLNSYVKLPEIIVPNSNRYLYFPTFFLSIFWAIVLWYTFLKHAGVRFYVGVTILGSYYLANVILIDNIIHENFKWSESTRAIFTYVRENRYKLEPNTLVVVSWPEFWVQEAHFFTEQLGKGEVTYATEITNMSDWKTLVPQNDHVIMLRYNTECACVKETKIK</sequence>
<keyword evidence="1" id="KW-0472">Membrane</keyword>
<protein>
    <recommendedName>
        <fullName evidence="4">Glycosyltransferase RgtA/B/C/D-like domain-containing protein</fullName>
    </recommendedName>
</protein>
<feature type="transmembrane region" description="Helical" evidence="1">
    <location>
        <begin position="146"/>
        <end position="163"/>
    </location>
</feature>
<feature type="transmembrane region" description="Helical" evidence="1">
    <location>
        <begin position="113"/>
        <end position="134"/>
    </location>
</feature>
<feature type="transmembrane region" description="Helical" evidence="1">
    <location>
        <begin position="175"/>
        <end position="205"/>
    </location>
</feature>
<keyword evidence="1" id="KW-0812">Transmembrane</keyword>
<name>A0A1F6AY29_9BACT</name>
<gene>
    <name evidence="2" type="ORF">A2971_02485</name>
</gene>
<feature type="transmembrane region" description="Helical" evidence="1">
    <location>
        <begin position="377"/>
        <end position="397"/>
    </location>
</feature>
<keyword evidence="1" id="KW-1133">Transmembrane helix</keyword>
<feature type="transmembrane region" description="Helical" evidence="1">
    <location>
        <begin position="211"/>
        <end position="229"/>
    </location>
</feature>
<organism evidence="2 3">
    <name type="scientific">Candidatus Gottesmanbacteria bacterium RIFCSPLOWO2_01_FULL_46_21</name>
    <dbReference type="NCBI Taxonomy" id="1798393"/>
    <lineage>
        <taxon>Bacteria</taxon>
        <taxon>Candidatus Gottesmaniibacteriota</taxon>
    </lineage>
</organism>
<evidence type="ECO:0000313" key="3">
    <source>
        <dbReference type="Proteomes" id="UP000178461"/>
    </source>
</evidence>
<dbReference type="EMBL" id="MFJW01000021">
    <property type="protein sequence ID" value="OGG29528.1"/>
    <property type="molecule type" value="Genomic_DNA"/>
</dbReference>
<comment type="caution">
    <text evidence="2">The sequence shown here is derived from an EMBL/GenBank/DDBJ whole genome shotgun (WGS) entry which is preliminary data.</text>
</comment>
<dbReference type="Proteomes" id="UP000178461">
    <property type="component" value="Unassembled WGS sequence"/>
</dbReference>
<proteinExistence type="predicted"/>
<feature type="transmembrane region" description="Helical" evidence="1">
    <location>
        <begin position="317"/>
        <end position="338"/>
    </location>
</feature>
<evidence type="ECO:0000256" key="1">
    <source>
        <dbReference type="SAM" id="Phobius"/>
    </source>
</evidence>
<feature type="transmembrane region" description="Helical" evidence="1">
    <location>
        <begin position="350"/>
        <end position="371"/>
    </location>
</feature>
<feature type="transmembrane region" description="Helical" evidence="1">
    <location>
        <begin position="58"/>
        <end position="80"/>
    </location>
</feature>
<accession>A0A1F6AY29</accession>
<feature type="transmembrane region" description="Helical" evidence="1">
    <location>
        <begin position="17"/>
        <end position="37"/>
    </location>
</feature>
<reference evidence="2 3" key="1">
    <citation type="journal article" date="2016" name="Nat. Commun.">
        <title>Thousands of microbial genomes shed light on interconnected biogeochemical processes in an aquifer system.</title>
        <authorList>
            <person name="Anantharaman K."/>
            <person name="Brown C.T."/>
            <person name="Hug L.A."/>
            <person name="Sharon I."/>
            <person name="Castelle C.J."/>
            <person name="Probst A.J."/>
            <person name="Thomas B.C."/>
            <person name="Singh A."/>
            <person name="Wilkins M.J."/>
            <person name="Karaoz U."/>
            <person name="Brodie E.L."/>
            <person name="Williams K.H."/>
            <person name="Hubbard S.S."/>
            <person name="Banfield J.F."/>
        </authorList>
    </citation>
    <scope>NUCLEOTIDE SEQUENCE [LARGE SCALE GENOMIC DNA]</scope>
</reference>
<feature type="transmembrane region" description="Helical" evidence="1">
    <location>
        <begin position="86"/>
        <end position="106"/>
    </location>
</feature>
<dbReference type="AlphaFoldDB" id="A0A1F6AY29"/>
<evidence type="ECO:0000313" key="2">
    <source>
        <dbReference type="EMBL" id="OGG29528.1"/>
    </source>
</evidence>